<sequence>MDREGSVGAGPPRKTADLYPFSDDGPATRAFLSRVFEILWQYVDQQQDRSSKILDFHMPDKLMQMLDLDLPEDPLDLGQLFKDCSDALKFQVRTDLYPFSDDGPATRAFLSRVFEILWQYVDQQQDRSSKILDFHMPDKLMQMLDLDLPEDPLDLGQLFKDCSDALKFQVRTDPRNNVFEHQHSFQRSMSTPLAFLG</sequence>
<dbReference type="EMBL" id="ABJB010116148">
    <property type="status" value="NOT_ANNOTATED_CDS"/>
    <property type="molecule type" value="Genomic_DNA"/>
</dbReference>
<evidence type="ECO:0000313" key="6">
    <source>
        <dbReference type="Proteomes" id="UP000001555"/>
    </source>
</evidence>
<name>B7QNX0_IXOSC</name>
<dbReference type="GO" id="GO:0016831">
    <property type="term" value="F:carboxy-lyase activity"/>
    <property type="evidence" value="ECO:0007669"/>
    <property type="project" value="UniProtKB-KW"/>
</dbReference>
<protein>
    <submittedName>
        <fullName evidence="4 5">Group II PLP decarboxylase, putative</fullName>
    </submittedName>
</protein>
<dbReference type="EMBL" id="ABJB010343772">
    <property type="status" value="NOT_ANNOTATED_CDS"/>
    <property type="molecule type" value="Genomic_DNA"/>
</dbReference>
<dbReference type="PANTHER" id="PTHR45677">
    <property type="entry name" value="GLUTAMATE DECARBOXYLASE-RELATED"/>
    <property type="match status" value="1"/>
</dbReference>
<dbReference type="Gene3D" id="3.90.1150.170">
    <property type="match status" value="2"/>
</dbReference>
<dbReference type="AlphaFoldDB" id="B7QNX0"/>
<dbReference type="EMBL" id="ABJB010497541">
    <property type="status" value="NOT_ANNOTATED_CDS"/>
    <property type="molecule type" value="Genomic_DNA"/>
</dbReference>
<organism>
    <name type="scientific">Ixodes scapularis</name>
    <name type="common">Black-legged tick</name>
    <name type="synonym">Deer tick</name>
    <dbReference type="NCBI Taxonomy" id="6945"/>
    <lineage>
        <taxon>Eukaryota</taxon>
        <taxon>Metazoa</taxon>
        <taxon>Ecdysozoa</taxon>
        <taxon>Arthropoda</taxon>
        <taxon>Chelicerata</taxon>
        <taxon>Arachnida</taxon>
        <taxon>Acari</taxon>
        <taxon>Parasitiformes</taxon>
        <taxon>Ixodida</taxon>
        <taxon>Ixodoidea</taxon>
        <taxon>Ixodidae</taxon>
        <taxon>Ixodinae</taxon>
        <taxon>Ixodes</taxon>
    </lineage>
</organism>
<feature type="region of interest" description="Disordered" evidence="3">
    <location>
        <begin position="1"/>
        <end position="21"/>
    </location>
</feature>
<evidence type="ECO:0000313" key="4">
    <source>
        <dbReference type="EMBL" id="EEC20542.1"/>
    </source>
</evidence>
<keyword evidence="2" id="KW-0456">Lyase</keyword>
<evidence type="ECO:0000256" key="2">
    <source>
        <dbReference type="ARBA" id="ARBA00022793"/>
    </source>
</evidence>
<dbReference type="InterPro" id="IPR015424">
    <property type="entry name" value="PyrdxlP-dep_Trfase"/>
</dbReference>
<dbReference type="EMBL" id="ABJB010778003">
    <property type="status" value="NOT_ANNOTATED_CDS"/>
    <property type="molecule type" value="Genomic_DNA"/>
</dbReference>
<comment type="similarity">
    <text evidence="1">Belongs to the group II decarboxylase family.</text>
</comment>
<evidence type="ECO:0000256" key="3">
    <source>
        <dbReference type="SAM" id="MobiDB-lite"/>
    </source>
</evidence>
<dbReference type="EMBL" id="ABJB010325549">
    <property type="status" value="NOT_ANNOTATED_CDS"/>
    <property type="molecule type" value="Genomic_DNA"/>
</dbReference>
<dbReference type="PaxDb" id="6945-B7QNX0"/>
<reference evidence="4 6" key="1">
    <citation type="submission" date="2008-03" db="EMBL/GenBank/DDBJ databases">
        <title>Annotation of Ixodes scapularis.</title>
        <authorList>
            <consortium name="Ixodes scapularis Genome Project Consortium"/>
            <person name="Caler E."/>
            <person name="Hannick L.I."/>
            <person name="Bidwell S."/>
            <person name="Joardar V."/>
            <person name="Thiagarajan M."/>
            <person name="Amedeo P."/>
            <person name="Galinsky K.J."/>
            <person name="Schobel S."/>
            <person name="Inman J."/>
            <person name="Hostetler J."/>
            <person name="Miller J."/>
            <person name="Hammond M."/>
            <person name="Megy K."/>
            <person name="Lawson D."/>
            <person name="Kodira C."/>
            <person name="Sutton G."/>
            <person name="Meyer J."/>
            <person name="Hill C.A."/>
            <person name="Birren B."/>
            <person name="Nene V."/>
            <person name="Collins F."/>
            <person name="Alarcon-Chaidez F."/>
            <person name="Wikel S."/>
            <person name="Strausberg R."/>
        </authorList>
    </citation>
    <scope>NUCLEOTIDE SEQUENCE [LARGE SCALE GENOMIC DNA]</scope>
    <source>
        <strain evidence="6">Wikel</strain>
        <strain evidence="4">Wikel colony</strain>
    </source>
</reference>
<evidence type="ECO:0000256" key="1">
    <source>
        <dbReference type="ARBA" id="ARBA00009533"/>
    </source>
</evidence>
<reference evidence="5" key="2">
    <citation type="submission" date="2020-05" db="UniProtKB">
        <authorList>
            <consortium name="EnsemblMetazoa"/>
        </authorList>
    </citation>
    <scope>IDENTIFICATION</scope>
    <source>
        <strain evidence="5">wikel</strain>
    </source>
</reference>
<keyword evidence="6" id="KW-1185">Reference proteome</keyword>
<dbReference type="EnsemblMetazoa" id="ISCW015494-RA">
    <property type="protein sequence ID" value="ISCW015494-PA"/>
    <property type="gene ID" value="ISCW015494"/>
</dbReference>
<dbReference type="EMBL" id="ABJB010636425">
    <property type="status" value="NOT_ANNOTATED_CDS"/>
    <property type="molecule type" value="Genomic_DNA"/>
</dbReference>
<dbReference type="EMBL" id="DS980427">
    <property type="protein sequence ID" value="EEC20542.1"/>
    <property type="molecule type" value="Genomic_DNA"/>
</dbReference>
<proteinExistence type="inferred from homology"/>
<dbReference type="EMBL" id="ABJB011094906">
    <property type="status" value="NOT_ANNOTATED_CDS"/>
    <property type="molecule type" value="Genomic_DNA"/>
</dbReference>
<dbReference type="InParanoid" id="B7QNX0"/>
<dbReference type="SUPFAM" id="SSF53383">
    <property type="entry name" value="PLP-dependent transferases"/>
    <property type="match status" value="1"/>
</dbReference>
<dbReference type="EMBL" id="ABJB010882619">
    <property type="status" value="NOT_ANNOTATED_CDS"/>
    <property type="molecule type" value="Genomic_DNA"/>
</dbReference>
<dbReference type="VEuPathDB" id="VectorBase:ISCP_033425"/>
<dbReference type="PANTHER" id="PTHR45677:SF10">
    <property type="entry name" value="GLUTAMATE DECARBOXYLASE"/>
    <property type="match status" value="1"/>
</dbReference>
<dbReference type="VEuPathDB" id="VectorBase:ISCW015494"/>
<dbReference type="Proteomes" id="UP000001555">
    <property type="component" value="Unassembled WGS sequence"/>
</dbReference>
<dbReference type="OrthoDB" id="392571at2759"/>
<accession>B7QNX0</accession>
<evidence type="ECO:0000313" key="5">
    <source>
        <dbReference type="EnsemblMetazoa" id="ISCW015494-PA"/>
    </source>
</evidence>
<dbReference type="EMBL" id="ABJB010317833">
    <property type="status" value="NOT_ANNOTATED_CDS"/>
    <property type="molecule type" value="Genomic_DNA"/>
</dbReference>
<keyword evidence="2" id="KW-0210">Decarboxylase</keyword>
<dbReference type="STRING" id="6945.B7QNX0"/>
<dbReference type="HOGENOM" id="CLU_1385575_0_0_1"/>
<gene>
    <name evidence="4" type="ORF">IscW_ISCW015494</name>
</gene>